<dbReference type="OrthoDB" id="1144071at2"/>
<organism evidence="1 2">
    <name type="scientific">Winogradskyella pacifica</name>
    <dbReference type="NCBI Taxonomy" id="664642"/>
    <lineage>
        <taxon>Bacteria</taxon>
        <taxon>Pseudomonadati</taxon>
        <taxon>Bacteroidota</taxon>
        <taxon>Flavobacteriia</taxon>
        <taxon>Flavobacteriales</taxon>
        <taxon>Flavobacteriaceae</taxon>
        <taxon>Winogradskyella</taxon>
    </lineage>
</organism>
<evidence type="ECO:0000313" key="1">
    <source>
        <dbReference type="EMBL" id="REE16999.1"/>
    </source>
</evidence>
<gene>
    <name evidence="1" type="ORF">DFQ09_105213</name>
</gene>
<dbReference type="EMBL" id="QREI01000005">
    <property type="protein sequence ID" value="REE16999.1"/>
    <property type="molecule type" value="Genomic_DNA"/>
</dbReference>
<evidence type="ECO:0000313" key="2">
    <source>
        <dbReference type="Proteomes" id="UP000256919"/>
    </source>
</evidence>
<evidence type="ECO:0008006" key="3">
    <source>
        <dbReference type="Google" id="ProtNLM"/>
    </source>
</evidence>
<accession>A0A3D9MAV2</accession>
<comment type="caution">
    <text evidence="1">The sequence shown here is derived from an EMBL/GenBank/DDBJ whole genome shotgun (WGS) entry which is preliminary data.</text>
</comment>
<dbReference type="RefSeq" id="WP_115810738.1">
    <property type="nucleotide sequence ID" value="NZ_QREI01000005.1"/>
</dbReference>
<proteinExistence type="predicted"/>
<protein>
    <recommendedName>
        <fullName evidence="3">Adhesin</fullName>
    </recommendedName>
</protein>
<keyword evidence="2" id="KW-1185">Reference proteome</keyword>
<reference evidence="1 2" key="1">
    <citation type="submission" date="2018-07" db="EMBL/GenBank/DDBJ databases">
        <title>Genomic Encyclopedia of Type Strains, Phase III (KMG-III): the genomes of soil and plant-associated and newly described type strains.</title>
        <authorList>
            <person name="Whitman W."/>
        </authorList>
    </citation>
    <scope>NUCLEOTIDE SEQUENCE [LARGE SCALE GENOMIC DNA]</scope>
    <source>
        <strain evidence="1 2">CECT 7948</strain>
    </source>
</reference>
<dbReference type="AlphaFoldDB" id="A0A3D9MAV2"/>
<dbReference type="Proteomes" id="UP000256919">
    <property type="component" value="Unassembled WGS sequence"/>
</dbReference>
<sequence length="220" mass="24411">MNTNKFIKPWNFNFKAFFMLCGFLFITTILSAQNILEKELTVENIETIVINGNQIFKISVSTSKTDKIKILSTLDGEYQNEFQVVSRVNNHTLTLGLEHLSFLEIPDDKRNAHKVIAATLRMEIPEDLSLQILSDIGSVDMKGGFKSLYIELLQGGCDVEGTSKTATINTLDGDISVVTKSAFVEANSNHGKVTIASFYNATSIWKLKSINGNITVVKPD</sequence>
<name>A0A3D9MAV2_9FLAO</name>